<dbReference type="AlphaFoldDB" id="A0AAE0LF41"/>
<evidence type="ECO:0000313" key="3">
    <source>
        <dbReference type="Proteomes" id="UP001190700"/>
    </source>
</evidence>
<comment type="caution">
    <text evidence="2">The sequence shown here is derived from an EMBL/GenBank/DDBJ whole genome shotgun (WGS) entry which is preliminary data.</text>
</comment>
<dbReference type="EMBL" id="LGRX02003028">
    <property type="protein sequence ID" value="KAK3283096.1"/>
    <property type="molecule type" value="Genomic_DNA"/>
</dbReference>
<feature type="region of interest" description="Disordered" evidence="1">
    <location>
        <begin position="79"/>
        <end position="128"/>
    </location>
</feature>
<proteinExistence type="predicted"/>
<feature type="compositionally biased region" description="Polar residues" evidence="1">
    <location>
        <begin position="30"/>
        <end position="51"/>
    </location>
</feature>
<feature type="region of interest" description="Disordered" evidence="1">
    <location>
        <begin position="18"/>
        <end position="51"/>
    </location>
</feature>
<gene>
    <name evidence="2" type="ORF">CYMTET_9194</name>
</gene>
<evidence type="ECO:0000313" key="2">
    <source>
        <dbReference type="EMBL" id="KAK3283096.1"/>
    </source>
</evidence>
<sequence length="204" mass="22982">MARIGHKTDKYIAQFHDRQEKAREAAQSHGAYQTQYMDSHSNLPIPNGQRPNTAIDLEYTFSTNHKKTHIDYSDRYVEANDDNYCPQPEHPRKFNEKPPPGNHVATDPSAALGEPHNTDPMGSTQHPPNTYKLEKSISAQAPERQHVRFGGGRKGEIDHSESKGWDGRMTCDGVNSRAHAGIRNTSRIHFQDGFMTTTQDFTGL</sequence>
<organism evidence="2 3">
    <name type="scientific">Cymbomonas tetramitiformis</name>
    <dbReference type="NCBI Taxonomy" id="36881"/>
    <lineage>
        <taxon>Eukaryota</taxon>
        <taxon>Viridiplantae</taxon>
        <taxon>Chlorophyta</taxon>
        <taxon>Pyramimonadophyceae</taxon>
        <taxon>Pyramimonadales</taxon>
        <taxon>Pyramimonadaceae</taxon>
        <taxon>Cymbomonas</taxon>
    </lineage>
</organism>
<name>A0AAE0LF41_9CHLO</name>
<protein>
    <submittedName>
        <fullName evidence="2">Uncharacterized protein</fullName>
    </submittedName>
</protein>
<accession>A0AAE0LF41</accession>
<evidence type="ECO:0000256" key="1">
    <source>
        <dbReference type="SAM" id="MobiDB-lite"/>
    </source>
</evidence>
<keyword evidence="3" id="KW-1185">Reference proteome</keyword>
<reference evidence="2 3" key="1">
    <citation type="journal article" date="2015" name="Genome Biol. Evol.">
        <title>Comparative Genomics of a Bacterivorous Green Alga Reveals Evolutionary Causalities and Consequences of Phago-Mixotrophic Mode of Nutrition.</title>
        <authorList>
            <person name="Burns J.A."/>
            <person name="Paasch A."/>
            <person name="Narechania A."/>
            <person name="Kim E."/>
        </authorList>
    </citation>
    <scope>NUCLEOTIDE SEQUENCE [LARGE SCALE GENOMIC DNA]</scope>
    <source>
        <strain evidence="2 3">PLY_AMNH</strain>
    </source>
</reference>
<dbReference type="Proteomes" id="UP001190700">
    <property type="component" value="Unassembled WGS sequence"/>
</dbReference>